<evidence type="ECO:0000313" key="3">
    <source>
        <dbReference type="Proteomes" id="UP000229574"/>
    </source>
</evidence>
<dbReference type="Proteomes" id="UP000229574">
    <property type="component" value="Unassembled WGS sequence"/>
</dbReference>
<keyword evidence="1" id="KW-1133">Transmembrane helix</keyword>
<comment type="caution">
    <text evidence="2">The sequence shown here is derived from an EMBL/GenBank/DDBJ whole genome shotgun (WGS) entry which is preliminary data.</text>
</comment>
<feature type="transmembrane region" description="Helical" evidence="1">
    <location>
        <begin position="51"/>
        <end position="74"/>
    </location>
</feature>
<gene>
    <name evidence="2" type="ORF">COT54_01820</name>
</gene>
<dbReference type="AlphaFoldDB" id="A0A2H0WZ71"/>
<keyword evidence="1" id="KW-0812">Transmembrane</keyword>
<organism evidence="2 3">
    <name type="scientific">Candidatus Collierbacteria bacterium CG09_land_8_20_14_0_10_46_12</name>
    <dbReference type="NCBI Taxonomy" id="1974533"/>
    <lineage>
        <taxon>Bacteria</taxon>
        <taxon>Candidatus Collieribacteriota</taxon>
    </lineage>
</organism>
<name>A0A2H0WZ71_9BACT</name>
<protein>
    <submittedName>
        <fullName evidence="2">Uncharacterized protein</fullName>
    </submittedName>
</protein>
<feature type="transmembrane region" description="Helical" evidence="1">
    <location>
        <begin position="6"/>
        <end position="30"/>
    </location>
</feature>
<dbReference type="Pfam" id="PF18901">
    <property type="entry name" value="DUF5657"/>
    <property type="match status" value="1"/>
</dbReference>
<sequence>MDLLGLVGSITMLNVIKFLLVVLLSVYSLFAMLMMRQIVAMTKAVAMRDDFVIRLLGTINFVFALMVLILAIFIL</sequence>
<evidence type="ECO:0000313" key="2">
    <source>
        <dbReference type="EMBL" id="PIS17963.1"/>
    </source>
</evidence>
<accession>A0A2H0WZ71</accession>
<proteinExistence type="predicted"/>
<dbReference type="InterPro" id="IPR043716">
    <property type="entry name" value="DUF5657"/>
</dbReference>
<keyword evidence="1" id="KW-0472">Membrane</keyword>
<dbReference type="EMBL" id="PEYY01000077">
    <property type="protein sequence ID" value="PIS17963.1"/>
    <property type="molecule type" value="Genomic_DNA"/>
</dbReference>
<reference evidence="3" key="1">
    <citation type="submission" date="2017-09" db="EMBL/GenBank/DDBJ databases">
        <title>Depth-based differentiation of microbial function through sediment-hosted aquifers and enrichment of novel symbionts in the deep terrestrial subsurface.</title>
        <authorList>
            <person name="Probst A.J."/>
            <person name="Ladd B."/>
            <person name="Jarett J.K."/>
            <person name="Geller-Mcgrath D.E."/>
            <person name="Sieber C.M.K."/>
            <person name="Emerson J.B."/>
            <person name="Anantharaman K."/>
            <person name="Thomas B.C."/>
            <person name="Malmstrom R."/>
            <person name="Stieglmeier M."/>
            <person name="Klingl A."/>
            <person name="Woyke T."/>
            <person name="Ryan C.M."/>
            <person name="Banfield J.F."/>
        </authorList>
    </citation>
    <scope>NUCLEOTIDE SEQUENCE [LARGE SCALE GENOMIC DNA]</scope>
</reference>
<evidence type="ECO:0000256" key="1">
    <source>
        <dbReference type="SAM" id="Phobius"/>
    </source>
</evidence>